<feature type="compositionally biased region" description="Polar residues" evidence="5">
    <location>
        <begin position="506"/>
        <end position="515"/>
    </location>
</feature>
<dbReference type="PANTHER" id="PTHR47359:SF3">
    <property type="entry name" value="NLP_P60 DOMAIN-CONTAINING PROTEIN-RELATED"/>
    <property type="match status" value="1"/>
</dbReference>
<evidence type="ECO:0000313" key="8">
    <source>
        <dbReference type="Proteomes" id="UP000318103"/>
    </source>
</evidence>
<feature type="domain" description="NlpC/P60" evidence="6">
    <location>
        <begin position="558"/>
        <end position="676"/>
    </location>
</feature>
<dbReference type="InterPro" id="IPR000064">
    <property type="entry name" value="NLP_P60_dom"/>
</dbReference>
<feature type="region of interest" description="Disordered" evidence="5">
    <location>
        <begin position="328"/>
        <end position="351"/>
    </location>
</feature>
<feature type="region of interest" description="Disordered" evidence="5">
    <location>
        <begin position="25"/>
        <end position="60"/>
    </location>
</feature>
<evidence type="ECO:0000256" key="5">
    <source>
        <dbReference type="SAM" id="MobiDB-lite"/>
    </source>
</evidence>
<comment type="similarity">
    <text evidence="1">Belongs to the peptidase C40 family.</text>
</comment>
<dbReference type="InterPro" id="IPR038765">
    <property type="entry name" value="Papain-like_cys_pep_sf"/>
</dbReference>
<dbReference type="GO" id="GO:0008234">
    <property type="term" value="F:cysteine-type peptidase activity"/>
    <property type="evidence" value="ECO:0007669"/>
    <property type="project" value="UniProtKB-KW"/>
</dbReference>
<dbReference type="PANTHER" id="PTHR47359">
    <property type="entry name" value="PEPTIDOGLYCAN DL-ENDOPEPTIDASE CWLO"/>
    <property type="match status" value="1"/>
</dbReference>
<protein>
    <submittedName>
        <fullName evidence="7">Cell wall-associated NlpC family hydrolase</fullName>
    </submittedName>
</protein>
<dbReference type="AlphaFoldDB" id="A0A542SYP0"/>
<dbReference type="RefSeq" id="WP_341874453.1">
    <property type="nucleotide sequence ID" value="NZ_JBPJFI010000002.1"/>
</dbReference>
<organism evidence="7 8">
    <name type="scientific">Streptomyces puniciscabiei</name>
    <dbReference type="NCBI Taxonomy" id="164348"/>
    <lineage>
        <taxon>Bacteria</taxon>
        <taxon>Bacillati</taxon>
        <taxon>Actinomycetota</taxon>
        <taxon>Actinomycetes</taxon>
        <taxon>Kitasatosporales</taxon>
        <taxon>Streptomycetaceae</taxon>
        <taxon>Streptomyces</taxon>
    </lineage>
</organism>
<dbReference type="Pfam" id="PF00877">
    <property type="entry name" value="NLPC_P60"/>
    <property type="match status" value="1"/>
</dbReference>
<feature type="region of interest" description="Disordered" evidence="5">
    <location>
        <begin position="442"/>
        <end position="515"/>
    </location>
</feature>
<dbReference type="SUPFAM" id="SSF54001">
    <property type="entry name" value="Cysteine proteinases"/>
    <property type="match status" value="1"/>
</dbReference>
<comment type="caution">
    <text evidence="7">The sequence shown here is derived from an EMBL/GenBank/DDBJ whole genome shotgun (WGS) entry which is preliminary data.</text>
</comment>
<proteinExistence type="inferred from homology"/>
<dbReference type="Gene3D" id="3.90.1720.10">
    <property type="entry name" value="endopeptidase domain like (from Nostoc punctiforme)"/>
    <property type="match status" value="1"/>
</dbReference>
<evidence type="ECO:0000256" key="4">
    <source>
        <dbReference type="ARBA" id="ARBA00022807"/>
    </source>
</evidence>
<feature type="region of interest" description="Disordered" evidence="5">
    <location>
        <begin position="74"/>
        <end position="178"/>
    </location>
</feature>
<feature type="compositionally biased region" description="Low complexity" evidence="5">
    <location>
        <begin position="493"/>
        <end position="502"/>
    </location>
</feature>
<dbReference type="InterPro" id="IPR051794">
    <property type="entry name" value="PG_Endopeptidase_C40"/>
</dbReference>
<feature type="compositionally biased region" description="Polar residues" evidence="5">
    <location>
        <begin position="254"/>
        <end position="271"/>
    </location>
</feature>
<feature type="compositionally biased region" description="Low complexity" evidence="5">
    <location>
        <begin position="169"/>
        <end position="178"/>
    </location>
</feature>
<keyword evidence="2" id="KW-0645">Protease</keyword>
<evidence type="ECO:0000313" key="7">
    <source>
        <dbReference type="EMBL" id="TQK79739.1"/>
    </source>
</evidence>
<dbReference type="EMBL" id="VFNX01000004">
    <property type="protein sequence ID" value="TQK79739.1"/>
    <property type="molecule type" value="Genomic_DNA"/>
</dbReference>
<sequence>MAPESRDEAARDEVRQRIDSLYDQAENATGNYNATRAMASVTRSRGVPLAKRPGRRPDPALDEIARQWFEGARAKLGPTVPAVLPDGPAATGRSRGRTGGSPGALGRNSSARRSEALERAAERAVTELTAGRATDPESLALAARESARAALPGPRRPELPSGGTRSTPLSGTGTAGASTAGLALSGAAAQAAPDPRGVPADLAPVQPGGLGTVSPAGLGAAELTALGAVSPAGLAAAELTGLGAMSPGGLGTAEPTSFGTTGSASPGTAQPTGLGPLQPGSLGTVSPAGLGAAELTALGAVSPAGLAAAELTGLGTVSPAGLGAAEPTGLGPMYPAGPGTAPPDGPGPVETAVLPVTTLSAAPGTPVQEAWTHAGPSAPGRPSPATSKASNQRKLAAASDVITRYTARLTTAAAAAQAAPMPASLPESVAAAPQAFVTAAPPTPVTTAPPTPMTAAPPAPLAVTPPMPVTTTPLMPAPTAPSAPVTAAPPAPVTAVPSTAPPLQAASPNPATTQWQQPVEATPGATAAAMPVTDASPAAPAPVAGPASLTALAESSRAGRAAKAITFARAQIGKPCVWGATGPDSYDCSSLTQAAWRAAGVPLPRAAYQQALAGAPVTLAGIEPGDLVLFFDDDRHVGLHVGGGMMVHAPGPGASIREESIYGAGESAIHRIVRPA</sequence>
<evidence type="ECO:0000259" key="6">
    <source>
        <dbReference type="PROSITE" id="PS51935"/>
    </source>
</evidence>
<keyword evidence="3 7" id="KW-0378">Hydrolase</keyword>
<name>A0A542SYP0_9ACTN</name>
<keyword evidence="4" id="KW-0788">Thiol protease</keyword>
<keyword evidence="8" id="KW-1185">Reference proteome</keyword>
<feature type="compositionally biased region" description="Pro residues" evidence="5">
    <location>
        <begin position="442"/>
        <end position="468"/>
    </location>
</feature>
<feature type="compositionally biased region" description="Basic and acidic residues" evidence="5">
    <location>
        <begin position="112"/>
        <end position="125"/>
    </location>
</feature>
<evidence type="ECO:0000256" key="3">
    <source>
        <dbReference type="ARBA" id="ARBA00022801"/>
    </source>
</evidence>
<feature type="compositionally biased region" description="Low complexity" evidence="5">
    <location>
        <begin position="374"/>
        <end position="385"/>
    </location>
</feature>
<evidence type="ECO:0000256" key="2">
    <source>
        <dbReference type="ARBA" id="ARBA00022670"/>
    </source>
</evidence>
<feature type="compositionally biased region" description="Low complexity" evidence="5">
    <location>
        <begin position="137"/>
        <end position="150"/>
    </location>
</feature>
<accession>A0A542SYP0</accession>
<dbReference type="GO" id="GO:0006508">
    <property type="term" value="P:proteolysis"/>
    <property type="evidence" value="ECO:0007669"/>
    <property type="project" value="UniProtKB-KW"/>
</dbReference>
<feature type="region of interest" description="Disordered" evidence="5">
    <location>
        <begin position="367"/>
        <end position="392"/>
    </location>
</feature>
<feature type="region of interest" description="Disordered" evidence="5">
    <location>
        <begin position="247"/>
        <end position="281"/>
    </location>
</feature>
<evidence type="ECO:0000256" key="1">
    <source>
        <dbReference type="ARBA" id="ARBA00007074"/>
    </source>
</evidence>
<gene>
    <name evidence="7" type="ORF">FB563_7589</name>
</gene>
<dbReference type="Proteomes" id="UP000318103">
    <property type="component" value="Unassembled WGS sequence"/>
</dbReference>
<feature type="compositionally biased region" description="Pro residues" evidence="5">
    <location>
        <begin position="475"/>
        <end position="492"/>
    </location>
</feature>
<reference evidence="7 8" key="1">
    <citation type="submission" date="2019-06" db="EMBL/GenBank/DDBJ databases">
        <title>Sequencing the genomes of 1000 actinobacteria strains.</title>
        <authorList>
            <person name="Klenk H.-P."/>
        </authorList>
    </citation>
    <scope>NUCLEOTIDE SEQUENCE [LARGE SCALE GENOMIC DNA]</scope>
    <source>
        <strain evidence="7 8">DSM 41929</strain>
    </source>
</reference>
<dbReference type="PROSITE" id="PS51935">
    <property type="entry name" value="NLPC_P60"/>
    <property type="match status" value="1"/>
</dbReference>